<dbReference type="eggNOG" id="ENOG5032YV7">
    <property type="taxonomic scope" value="Bacteria"/>
</dbReference>
<evidence type="ECO:0000259" key="2">
    <source>
        <dbReference type="Pfam" id="PF07885"/>
    </source>
</evidence>
<feature type="transmembrane region" description="Helical" evidence="1">
    <location>
        <begin position="121"/>
        <end position="141"/>
    </location>
</feature>
<sequence length="151" mass="17390">MFIQVLISLAIIAATIFIHGVGTSLWLSYFLRKYNTQNQTIRFAKFMRILSLTAIILMLLHYMEIALWAAVYFVIPELSQLGTWEEAIYFSMITYTTVGYGDITLPAIWRVMSGFEAMNGILLFGWSTAMFYAVAQRMMIINKTRNTNDQD</sequence>
<dbReference type="OrthoDB" id="9799090at2"/>
<keyword evidence="1" id="KW-1133">Transmembrane helix</keyword>
<organism evidence="3 4">
    <name type="scientific">Solitalea canadensis (strain ATCC 29591 / DSM 3403 / JCM 21819 / LMG 8368 / NBRC 15130 / NCIMB 12057 / USAM 9D)</name>
    <name type="common">Flexibacter canadensis</name>
    <dbReference type="NCBI Taxonomy" id="929556"/>
    <lineage>
        <taxon>Bacteria</taxon>
        <taxon>Pseudomonadati</taxon>
        <taxon>Bacteroidota</taxon>
        <taxon>Sphingobacteriia</taxon>
        <taxon>Sphingobacteriales</taxon>
        <taxon>Sphingobacteriaceae</taxon>
        <taxon>Solitalea</taxon>
    </lineage>
</organism>
<keyword evidence="4" id="KW-1185">Reference proteome</keyword>
<dbReference type="Pfam" id="PF07885">
    <property type="entry name" value="Ion_trans_2"/>
    <property type="match status" value="1"/>
</dbReference>
<name>H8KT83_SOLCM</name>
<dbReference type="HOGENOM" id="CLU_116321_1_0_10"/>
<protein>
    <submittedName>
        <fullName evidence="3">Ion channel</fullName>
    </submittedName>
</protein>
<dbReference type="EMBL" id="CP003349">
    <property type="protein sequence ID" value="AFD05266.1"/>
    <property type="molecule type" value="Genomic_DNA"/>
</dbReference>
<dbReference type="AlphaFoldDB" id="H8KT83"/>
<evidence type="ECO:0000313" key="4">
    <source>
        <dbReference type="Proteomes" id="UP000007590"/>
    </source>
</evidence>
<keyword evidence="1" id="KW-0472">Membrane</keyword>
<dbReference type="KEGG" id="scn:Solca_0110"/>
<gene>
    <name evidence="3" type="ordered locus">Solca_0110</name>
</gene>
<dbReference type="RefSeq" id="WP_014678494.1">
    <property type="nucleotide sequence ID" value="NC_017770.1"/>
</dbReference>
<feature type="transmembrane region" description="Helical" evidence="1">
    <location>
        <begin position="52"/>
        <end position="75"/>
    </location>
</feature>
<keyword evidence="1" id="KW-0812">Transmembrane</keyword>
<dbReference type="Proteomes" id="UP000007590">
    <property type="component" value="Chromosome"/>
</dbReference>
<dbReference type="STRING" id="929556.Solca_0110"/>
<accession>H8KT83</accession>
<dbReference type="InterPro" id="IPR013099">
    <property type="entry name" value="K_chnl_dom"/>
</dbReference>
<feature type="transmembrane region" description="Helical" evidence="1">
    <location>
        <begin position="6"/>
        <end position="31"/>
    </location>
</feature>
<feature type="transmembrane region" description="Helical" evidence="1">
    <location>
        <begin position="87"/>
        <end position="109"/>
    </location>
</feature>
<dbReference type="Gene3D" id="1.10.287.70">
    <property type="match status" value="1"/>
</dbReference>
<proteinExistence type="predicted"/>
<evidence type="ECO:0000256" key="1">
    <source>
        <dbReference type="SAM" id="Phobius"/>
    </source>
</evidence>
<feature type="domain" description="Potassium channel" evidence="2">
    <location>
        <begin position="65"/>
        <end position="134"/>
    </location>
</feature>
<evidence type="ECO:0000313" key="3">
    <source>
        <dbReference type="EMBL" id="AFD05266.1"/>
    </source>
</evidence>
<dbReference type="SUPFAM" id="SSF81324">
    <property type="entry name" value="Voltage-gated potassium channels"/>
    <property type="match status" value="1"/>
</dbReference>
<reference evidence="3" key="1">
    <citation type="submission" date="2012-02" db="EMBL/GenBank/DDBJ databases">
        <title>The complete genome of Solitalea canadensis DSM 3403.</title>
        <authorList>
            <consortium name="US DOE Joint Genome Institute (JGI-PGF)"/>
            <person name="Lucas S."/>
            <person name="Copeland A."/>
            <person name="Lapidus A."/>
            <person name="Glavina del Rio T."/>
            <person name="Dalin E."/>
            <person name="Tice H."/>
            <person name="Bruce D."/>
            <person name="Goodwin L."/>
            <person name="Pitluck S."/>
            <person name="Peters L."/>
            <person name="Ovchinnikova G."/>
            <person name="Lu M."/>
            <person name="Kyrpides N."/>
            <person name="Mavromatis K."/>
            <person name="Ivanova N."/>
            <person name="Brettin T."/>
            <person name="Detter J.C."/>
            <person name="Han C."/>
            <person name="Larimer F."/>
            <person name="Land M."/>
            <person name="Hauser L."/>
            <person name="Markowitz V."/>
            <person name="Cheng J.-F."/>
            <person name="Hugenholtz P."/>
            <person name="Woyke T."/>
            <person name="Wu D."/>
            <person name="Spring S."/>
            <person name="Schroeder M."/>
            <person name="Kopitz M."/>
            <person name="Brambilla E."/>
            <person name="Klenk H.-P."/>
            <person name="Eisen J.A."/>
        </authorList>
    </citation>
    <scope>NUCLEOTIDE SEQUENCE</scope>
    <source>
        <strain evidence="3">DSM 3403</strain>
    </source>
</reference>